<evidence type="ECO:0000313" key="3">
    <source>
        <dbReference type="Proteomes" id="UP000645610"/>
    </source>
</evidence>
<accession>A0A931FIJ6</accession>
<reference evidence="2 3" key="1">
    <citation type="submission" date="2020-11" db="EMBL/GenBank/DDBJ databases">
        <authorList>
            <person name="Kim M.K."/>
        </authorList>
    </citation>
    <scope>NUCLEOTIDE SEQUENCE [LARGE SCALE GENOMIC DNA]</scope>
    <source>
        <strain evidence="2 3">BT439</strain>
    </source>
</reference>
<keyword evidence="1" id="KW-0812">Transmembrane</keyword>
<protein>
    <submittedName>
        <fullName evidence="2">Uncharacterized protein</fullName>
    </submittedName>
</protein>
<comment type="caution">
    <text evidence="2">The sequence shown here is derived from an EMBL/GenBank/DDBJ whole genome shotgun (WGS) entry which is preliminary data.</text>
</comment>
<organism evidence="2 3">
    <name type="scientific">Hymenobacter properus</name>
    <dbReference type="NCBI Taxonomy" id="2791026"/>
    <lineage>
        <taxon>Bacteria</taxon>
        <taxon>Pseudomonadati</taxon>
        <taxon>Bacteroidota</taxon>
        <taxon>Cytophagia</taxon>
        <taxon>Cytophagales</taxon>
        <taxon>Hymenobacteraceae</taxon>
        <taxon>Hymenobacter</taxon>
    </lineage>
</organism>
<dbReference type="EMBL" id="JADQDP010000001">
    <property type="protein sequence ID" value="MBF9140863.1"/>
    <property type="molecule type" value="Genomic_DNA"/>
</dbReference>
<name>A0A931FIJ6_9BACT</name>
<dbReference type="Proteomes" id="UP000645610">
    <property type="component" value="Unassembled WGS sequence"/>
</dbReference>
<dbReference type="AlphaFoldDB" id="A0A931FIJ6"/>
<evidence type="ECO:0000256" key="1">
    <source>
        <dbReference type="SAM" id="Phobius"/>
    </source>
</evidence>
<sequence>MAALKVNPDNSLTIPFPLLAILLTFCLAVAAWGGSIRNDVADNKREVAELKQWKAEHEKRAAEQLAQVLAANAKTEAAAADYYARQTAQNAAIQETLTNVRITLAAKR</sequence>
<proteinExistence type="predicted"/>
<keyword evidence="3" id="KW-1185">Reference proteome</keyword>
<evidence type="ECO:0000313" key="2">
    <source>
        <dbReference type="EMBL" id="MBF9140863.1"/>
    </source>
</evidence>
<feature type="transmembrane region" description="Helical" evidence="1">
    <location>
        <begin position="12"/>
        <end position="35"/>
    </location>
</feature>
<keyword evidence="1" id="KW-1133">Transmembrane helix</keyword>
<gene>
    <name evidence="2" type="ORF">I2I01_04410</name>
</gene>
<keyword evidence="1" id="KW-0472">Membrane</keyword>
<dbReference type="RefSeq" id="WP_196285199.1">
    <property type="nucleotide sequence ID" value="NZ_JADQDP010000001.1"/>
</dbReference>